<keyword evidence="2" id="KW-1185">Reference proteome</keyword>
<name>A0AAD6SEW0_9AGAR</name>
<gene>
    <name evidence="1" type="ORF">C8F04DRAFT_1190662</name>
</gene>
<proteinExistence type="predicted"/>
<dbReference type="Proteomes" id="UP001218188">
    <property type="component" value="Unassembled WGS sequence"/>
</dbReference>
<organism evidence="1 2">
    <name type="scientific">Mycena alexandri</name>
    <dbReference type="NCBI Taxonomy" id="1745969"/>
    <lineage>
        <taxon>Eukaryota</taxon>
        <taxon>Fungi</taxon>
        <taxon>Dikarya</taxon>
        <taxon>Basidiomycota</taxon>
        <taxon>Agaricomycotina</taxon>
        <taxon>Agaricomycetes</taxon>
        <taxon>Agaricomycetidae</taxon>
        <taxon>Agaricales</taxon>
        <taxon>Marasmiineae</taxon>
        <taxon>Mycenaceae</taxon>
        <taxon>Mycena</taxon>
    </lineage>
</organism>
<evidence type="ECO:0000313" key="2">
    <source>
        <dbReference type="Proteomes" id="UP001218188"/>
    </source>
</evidence>
<dbReference type="EMBL" id="JARJCM010000141">
    <property type="protein sequence ID" value="KAJ7026250.1"/>
    <property type="molecule type" value="Genomic_DNA"/>
</dbReference>
<protein>
    <submittedName>
        <fullName evidence="1">Uncharacterized protein</fullName>
    </submittedName>
</protein>
<dbReference type="AlphaFoldDB" id="A0AAD6SEW0"/>
<accession>A0AAD6SEW0</accession>
<evidence type="ECO:0000313" key="1">
    <source>
        <dbReference type="EMBL" id="KAJ7026250.1"/>
    </source>
</evidence>
<sequence length="156" mass="17144">MARERTPTSLSITFAFALAAAIQKKQDSRQHCSDLRAQSVVAGLEEETVTPRFDSAWGHHDIIDSVRRLQAHEERVNFSVRLYYDNLGFGFGCLGAAVTKLGTTDTNDSKERSNPGPQLGVRITAFLMLSEGAEIICATTWNLAEAAAVTQEQKED</sequence>
<comment type="caution">
    <text evidence="1">The sequence shown here is derived from an EMBL/GenBank/DDBJ whole genome shotgun (WGS) entry which is preliminary data.</text>
</comment>
<reference evidence="1" key="1">
    <citation type="submission" date="2023-03" db="EMBL/GenBank/DDBJ databases">
        <title>Massive genome expansion in bonnet fungi (Mycena s.s.) driven by repeated elements and novel gene families across ecological guilds.</title>
        <authorList>
            <consortium name="Lawrence Berkeley National Laboratory"/>
            <person name="Harder C.B."/>
            <person name="Miyauchi S."/>
            <person name="Viragh M."/>
            <person name="Kuo A."/>
            <person name="Thoen E."/>
            <person name="Andreopoulos B."/>
            <person name="Lu D."/>
            <person name="Skrede I."/>
            <person name="Drula E."/>
            <person name="Henrissat B."/>
            <person name="Morin E."/>
            <person name="Kohler A."/>
            <person name="Barry K."/>
            <person name="LaButti K."/>
            <person name="Morin E."/>
            <person name="Salamov A."/>
            <person name="Lipzen A."/>
            <person name="Mereny Z."/>
            <person name="Hegedus B."/>
            <person name="Baldrian P."/>
            <person name="Stursova M."/>
            <person name="Weitz H."/>
            <person name="Taylor A."/>
            <person name="Grigoriev I.V."/>
            <person name="Nagy L.G."/>
            <person name="Martin F."/>
            <person name="Kauserud H."/>
        </authorList>
    </citation>
    <scope>NUCLEOTIDE SEQUENCE</scope>
    <source>
        <strain evidence="1">CBHHK200</strain>
    </source>
</reference>